<dbReference type="AlphaFoldDB" id="A0A923HUI0"/>
<dbReference type="PANTHER" id="PTHR30115:SF11">
    <property type="entry name" value="NITROGEN REGULATORY PROTEIN P-II HOMOLOG"/>
    <property type="match status" value="1"/>
</dbReference>
<dbReference type="PROSITE" id="PS00638">
    <property type="entry name" value="PII_GLNB_CTER"/>
    <property type="match status" value="1"/>
</dbReference>
<dbReference type="InterPro" id="IPR011322">
    <property type="entry name" value="N-reg_PII-like_a/b"/>
</dbReference>
<dbReference type="InterPro" id="IPR015867">
    <property type="entry name" value="N-reg_PII/ATP_PRibTrfase_C"/>
</dbReference>
<dbReference type="Proteomes" id="UP000616595">
    <property type="component" value="Unassembled WGS sequence"/>
</dbReference>
<evidence type="ECO:0000313" key="3">
    <source>
        <dbReference type="Proteomes" id="UP000616595"/>
    </source>
</evidence>
<dbReference type="OrthoDB" id="9802729at2"/>
<evidence type="ECO:0000256" key="1">
    <source>
        <dbReference type="RuleBase" id="RU003936"/>
    </source>
</evidence>
<evidence type="ECO:0000313" key="2">
    <source>
        <dbReference type="EMBL" id="MBC3888833.1"/>
    </source>
</evidence>
<name>A0A923HUI0_9FIRM</name>
<dbReference type="GO" id="GO:0005829">
    <property type="term" value="C:cytosol"/>
    <property type="evidence" value="ECO:0007669"/>
    <property type="project" value="TreeGrafter"/>
</dbReference>
<organism evidence="2 3">
    <name type="scientific">Acetobacterium paludosum</name>
    <dbReference type="NCBI Taxonomy" id="52693"/>
    <lineage>
        <taxon>Bacteria</taxon>
        <taxon>Bacillati</taxon>
        <taxon>Bacillota</taxon>
        <taxon>Clostridia</taxon>
        <taxon>Eubacteriales</taxon>
        <taxon>Eubacteriaceae</taxon>
        <taxon>Acetobacterium</taxon>
    </lineage>
</organism>
<dbReference type="GO" id="GO:0006808">
    <property type="term" value="P:regulation of nitrogen utilization"/>
    <property type="evidence" value="ECO:0007669"/>
    <property type="project" value="InterPro"/>
</dbReference>
<sequence>MKEIIAIIRPKKVGATKNALDKLGYPAMTAIPVLGRGKQRGLIGEINIEIRPGILEQPRVMKYIPKRQFSIIINDADVDQVLSAIIDINQTSQFGDGKIFVCPVDNIVRVRTDEEGEAAIN</sequence>
<reference evidence="2" key="1">
    <citation type="submission" date="2019-10" db="EMBL/GenBank/DDBJ databases">
        <authorList>
            <person name="Ross D.E."/>
            <person name="Gulliver D."/>
        </authorList>
    </citation>
    <scope>NUCLEOTIDE SEQUENCE</scope>
    <source>
        <strain evidence="2">DER-2019</strain>
    </source>
</reference>
<dbReference type="Pfam" id="PF00543">
    <property type="entry name" value="P-II"/>
    <property type="match status" value="1"/>
</dbReference>
<protein>
    <submittedName>
        <fullName evidence="2">Nitrogen fixation protein NifHD</fullName>
    </submittedName>
</protein>
<dbReference type="InterPro" id="IPR002187">
    <property type="entry name" value="N-reg_PII"/>
</dbReference>
<dbReference type="PROSITE" id="PS51343">
    <property type="entry name" value="PII_GLNB_DOM"/>
    <property type="match status" value="1"/>
</dbReference>
<accession>A0A923HUI0</accession>
<dbReference type="GO" id="GO:0005524">
    <property type="term" value="F:ATP binding"/>
    <property type="evidence" value="ECO:0007669"/>
    <property type="project" value="TreeGrafter"/>
</dbReference>
<dbReference type="PANTHER" id="PTHR30115">
    <property type="entry name" value="NITROGEN REGULATORY PROTEIN P-II"/>
    <property type="match status" value="1"/>
</dbReference>
<gene>
    <name evidence="2" type="ORF">GH810_10965</name>
</gene>
<dbReference type="InterPro" id="IPR017918">
    <property type="entry name" value="N-reg_PII_CS"/>
</dbReference>
<proteinExistence type="inferred from homology"/>
<comment type="similarity">
    <text evidence="1">Belongs to the P(II) protein family.</text>
</comment>
<dbReference type="EMBL" id="WJBD01000012">
    <property type="protein sequence ID" value="MBC3888833.1"/>
    <property type="molecule type" value="Genomic_DNA"/>
</dbReference>
<dbReference type="Gene3D" id="3.30.70.120">
    <property type="match status" value="1"/>
</dbReference>
<reference evidence="2" key="2">
    <citation type="submission" date="2020-10" db="EMBL/GenBank/DDBJ databases">
        <title>Comparative genomics of the Acetobacterium genus.</title>
        <authorList>
            <person name="Marshall C."/>
            <person name="May H."/>
            <person name="Norman S."/>
        </authorList>
    </citation>
    <scope>NUCLEOTIDE SEQUENCE</scope>
    <source>
        <strain evidence="2">DER-2019</strain>
    </source>
</reference>
<dbReference type="SUPFAM" id="SSF54913">
    <property type="entry name" value="GlnB-like"/>
    <property type="match status" value="1"/>
</dbReference>
<dbReference type="PRINTS" id="PR00340">
    <property type="entry name" value="PIIGLNB"/>
</dbReference>
<dbReference type="GO" id="GO:0030234">
    <property type="term" value="F:enzyme regulator activity"/>
    <property type="evidence" value="ECO:0007669"/>
    <property type="project" value="InterPro"/>
</dbReference>
<comment type="caution">
    <text evidence="2">The sequence shown here is derived from an EMBL/GenBank/DDBJ whole genome shotgun (WGS) entry which is preliminary data.</text>
</comment>
<dbReference type="SMART" id="SM00938">
    <property type="entry name" value="P-II"/>
    <property type="match status" value="1"/>
</dbReference>
<keyword evidence="3" id="KW-1185">Reference proteome</keyword>